<dbReference type="InterPro" id="IPR010315">
    <property type="entry name" value="DUF915_hydro-like"/>
</dbReference>
<dbReference type="HOGENOM" id="CLU_077377_0_0_9"/>
<reference evidence="2 3" key="1">
    <citation type="journal article" date="2006" name="Proc. Natl. Acad. Sci. U.S.A.">
        <title>Comparative genomics of the lactic acid bacteria.</title>
        <authorList>
            <person name="Makarova K."/>
            <person name="Slesarev A."/>
            <person name="Wolf Y."/>
            <person name="Sorokin A."/>
            <person name="Mirkin B."/>
            <person name="Koonin E."/>
            <person name="Pavlov A."/>
            <person name="Pavlova N."/>
            <person name="Karamychev V."/>
            <person name="Polouchine N."/>
            <person name="Shakhova V."/>
            <person name="Grigoriev I."/>
            <person name="Lou Y."/>
            <person name="Rohksar D."/>
            <person name="Lucas S."/>
            <person name="Huang K."/>
            <person name="Goodstein D.M."/>
            <person name="Hawkins T."/>
            <person name="Plengvidhya V."/>
            <person name="Welker D."/>
            <person name="Hughes J."/>
            <person name="Goh Y."/>
            <person name="Benson A."/>
            <person name="Baldwin K."/>
            <person name="Lee J.H."/>
            <person name="Diaz-Muniz I."/>
            <person name="Dosti B."/>
            <person name="Smeianov V."/>
            <person name="Wechter W."/>
            <person name="Barabote R."/>
            <person name="Lorca G."/>
            <person name="Altermann E."/>
            <person name="Barrangou R."/>
            <person name="Ganesan B."/>
            <person name="Xie Y."/>
            <person name="Rawsthorne H."/>
            <person name="Tamir D."/>
            <person name="Parker C."/>
            <person name="Breidt F."/>
            <person name="Broadbent J."/>
            <person name="Hutkins R."/>
            <person name="O'Sullivan D."/>
            <person name="Steele J."/>
            <person name="Unlu G."/>
            <person name="Saier M."/>
            <person name="Klaenhammer T."/>
            <person name="Richardson P."/>
            <person name="Kozyavkin S."/>
            <person name="Weimer B."/>
            <person name="Mills D."/>
        </authorList>
    </citation>
    <scope>NUCLEOTIDE SEQUENCE [LARGE SCALE GENOMIC DNA]</scope>
    <source>
        <strain evidence="3">ATCC 8293 / DSM 20343 / BCRC 11652 / CCM 1803 / JCM 6124 / NCDO 523 / NBRC 100496 / NCIMB 8023 / NCTC 12954 / NRRL B-1118 / 37Y</strain>
    </source>
</reference>
<dbReference type="eggNOG" id="COG4814">
    <property type="taxonomic scope" value="Bacteria"/>
</dbReference>
<gene>
    <name evidence="2" type="ordered locus">LEUM_1091</name>
</gene>
<keyword evidence="3" id="KW-1185">Reference proteome</keyword>
<keyword evidence="1" id="KW-1133">Transmembrane helix</keyword>
<dbReference type="KEGG" id="lme:LEUM_1091"/>
<dbReference type="GO" id="GO:0016787">
    <property type="term" value="F:hydrolase activity"/>
    <property type="evidence" value="ECO:0007669"/>
    <property type="project" value="UniProtKB-KW"/>
</dbReference>
<feature type="transmembrane region" description="Helical" evidence="1">
    <location>
        <begin position="9"/>
        <end position="30"/>
    </location>
</feature>
<dbReference type="RefSeq" id="WP_011679835.1">
    <property type="nucleotide sequence ID" value="NC_008531.1"/>
</dbReference>
<dbReference type="EMBL" id="CP000414">
    <property type="protein sequence ID" value="ABJ62191.1"/>
    <property type="molecule type" value="Genomic_DNA"/>
</dbReference>
<keyword evidence="2" id="KW-0378">Hydrolase</keyword>
<keyword evidence="1" id="KW-0472">Membrane</keyword>
<dbReference type="EnsemblBacteria" id="ABJ62191">
    <property type="protein sequence ID" value="ABJ62191"/>
    <property type="gene ID" value="LEUM_1091"/>
</dbReference>
<dbReference type="SUPFAM" id="SSF53474">
    <property type="entry name" value="alpha/beta-Hydrolases"/>
    <property type="match status" value="1"/>
</dbReference>
<dbReference type="Gene3D" id="3.40.50.1820">
    <property type="entry name" value="alpha/beta hydrolase"/>
    <property type="match status" value="1"/>
</dbReference>
<protein>
    <submittedName>
        <fullName evidence="2">Alpha/beta hydrolase superfamily protein</fullName>
    </submittedName>
</protein>
<dbReference type="Pfam" id="PF06028">
    <property type="entry name" value="DUF915"/>
    <property type="match status" value="1"/>
</dbReference>
<dbReference type="Proteomes" id="UP000000362">
    <property type="component" value="Chromosome"/>
</dbReference>
<name>Q03X81_LEUMM</name>
<accession>Q03X81</accession>
<organism evidence="2 3">
    <name type="scientific">Leuconostoc mesenteroides subsp. mesenteroides (strain ATCC 8293 / DSM 20343 / BCRC 11652 / CCM 1803 / JCM 6124 / NCDO 523 / NBRC 100496 / NCIMB 8023 / NCTC 12954 / NRRL B-1118 / 37Y)</name>
    <dbReference type="NCBI Taxonomy" id="203120"/>
    <lineage>
        <taxon>Bacteria</taxon>
        <taxon>Bacillati</taxon>
        <taxon>Bacillota</taxon>
        <taxon>Bacilli</taxon>
        <taxon>Lactobacillales</taxon>
        <taxon>Lactobacillaceae</taxon>
        <taxon>Leuconostoc</taxon>
    </lineage>
</organism>
<keyword evidence="1" id="KW-0812">Transmembrane</keyword>
<dbReference type="GeneID" id="29576758"/>
<evidence type="ECO:0000313" key="2">
    <source>
        <dbReference type="EMBL" id="ABJ62191.1"/>
    </source>
</evidence>
<sequence>MSYKLRQQAFVVSTVVIFVLLIILMVANLLPKDIKRNNQVDYNNIPTFFFHGGGSNYHAEDQMVSAAQKDGVTSTVIIAFVSKTGKVRLSGNIPENAKNPIIKVNYADNRELNYNKHGYYATNVVKKVTSIYHFKKMNMVGHSVGNISIIYYMLQNEHKRNMPILQKSVNIAGHFAGLKFNHIPKSIQEPANLSLNKDGKPNKMNESFQQMARIRTDYPAKQLAILNIIGDIGNKADGTVSNNSSLSLKYIIGNRAKTYRVQKIVGKNARHSILHENKRVDQILIDFLWYK</sequence>
<dbReference type="InterPro" id="IPR029058">
    <property type="entry name" value="AB_hydrolase_fold"/>
</dbReference>
<evidence type="ECO:0000313" key="3">
    <source>
        <dbReference type="Proteomes" id="UP000000362"/>
    </source>
</evidence>
<evidence type="ECO:0000256" key="1">
    <source>
        <dbReference type="SAM" id="Phobius"/>
    </source>
</evidence>
<proteinExistence type="predicted"/>
<dbReference type="AlphaFoldDB" id="Q03X81"/>